<dbReference type="GeneID" id="9688391"/>
<dbReference type="AlphaFoldDB" id="C1N5D7"/>
<reference evidence="2 3" key="1">
    <citation type="journal article" date="2009" name="Science">
        <title>Green evolution and dynamic adaptations revealed by genomes of the marine picoeukaryotes Micromonas.</title>
        <authorList>
            <person name="Worden A.Z."/>
            <person name="Lee J.H."/>
            <person name="Mock T."/>
            <person name="Rouze P."/>
            <person name="Simmons M.P."/>
            <person name="Aerts A.L."/>
            <person name="Allen A.E."/>
            <person name="Cuvelier M.L."/>
            <person name="Derelle E."/>
            <person name="Everett M.V."/>
            <person name="Foulon E."/>
            <person name="Grimwood J."/>
            <person name="Gundlach H."/>
            <person name="Henrissat B."/>
            <person name="Napoli C."/>
            <person name="McDonald S.M."/>
            <person name="Parker M.S."/>
            <person name="Rombauts S."/>
            <person name="Salamov A."/>
            <person name="Von Dassow P."/>
            <person name="Badger J.H."/>
            <person name="Coutinho P.M."/>
            <person name="Demir E."/>
            <person name="Dubchak I."/>
            <person name="Gentemann C."/>
            <person name="Eikrem W."/>
            <person name="Gready J.E."/>
            <person name="John U."/>
            <person name="Lanier W."/>
            <person name="Lindquist E.A."/>
            <person name="Lucas S."/>
            <person name="Mayer K.F."/>
            <person name="Moreau H."/>
            <person name="Not F."/>
            <person name="Otillar R."/>
            <person name="Panaud O."/>
            <person name="Pangilinan J."/>
            <person name="Paulsen I."/>
            <person name="Piegu B."/>
            <person name="Poliakov A."/>
            <person name="Robbens S."/>
            <person name="Schmutz J."/>
            <person name="Toulza E."/>
            <person name="Wyss T."/>
            <person name="Zelensky A."/>
            <person name="Zhou K."/>
            <person name="Armbrust E.V."/>
            <person name="Bhattacharya D."/>
            <person name="Goodenough U.W."/>
            <person name="Van de Peer Y."/>
            <person name="Grigoriev I.V."/>
        </authorList>
    </citation>
    <scope>NUCLEOTIDE SEQUENCE [LARGE SCALE GENOMIC DNA]</scope>
    <source>
        <strain evidence="2 3">CCMP1545</strain>
    </source>
</reference>
<evidence type="ECO:0000313" key="2">
    <source>
        <dbReference type="EMBL" id="EEH53091.1"/>
    </source>
</evidence>
<sequence length="193" mass="20289">MDRISSALLAAFSSEFTSRGLNGFPGARPPAPRPPQPPPSASCPPPAGRCAPKAANPRHDATNGDAHQRDRDGASDVKSRVVVVDAALAVVVVASARLAAASSRATVASASTPSPRRYRRNARDVVEAEPAAAACRRIARARASDDARDSFDAVCIVQSARPCILLALLLREDGRQFLLVYSSDAAVAIYRGY</sequence>
<feature type="region of interest" description="Disordered" evidence="1">
    <location>
        <begin position="19"/>
        <end position="76"/>
    </location>
</feature>
<feature type="compositionally biased region" description="Basic and acidic residues" evidence="1">
    <location>
        <begin position="57"/>
        <end position="76"/>
    </location>
</feature>
<evidence type="ECO:0000256" key="1">
    <source>
        <dbReference type="SAM" id="MobiDB-lite"/>
    </source>
</evidence>
<protein>
    <submittedName>
        <fullName evidence="2">Predicted protein</fullName>
    </submittedName>
</protein>
<organism evidence="3">
    <name type="scientific">Micromonas pusilla (strain CCMP1545)</name>
    <name type="common">Picoplanktonic green alga</name>
    <dbReference type="NCBI Taxonomy" id="564608"/>
    <lineage>
        <taxon>Eukaryota</taxon>
        <taxon>Viridiplantae</taxon>
        <taxon>Chlorophyta</taxon>
        <taxon>Mamiellophyceae</taxon>
        <taxon>Mamiellales</taxon>
        <taxon>Mamiellaceae</taxon>
        <taxon>Micromonas</taxon>
    </lineage>
</organism>
<dbReference type="Proteomes" id="UP000001876">
    <property type="component" value="Unassembled WGS sequence"/>
</dbReference>
<name>C1N5D7_MICPC</name>
<keyword evidence="3" id="KW-1185">Reference proteome</keyword>
<accession>C1N5D7</accession>
<dbReference type="RefSeq" id="XP_003063152.1">
    <property type="nucleotide sequence ID" value="XM_003063106.1"/>
</dbReference>
<dbReference type="EMBL" id="GG663747">
    <property type="protein sequence ID" value="EEH53091.1"/>
    <property type="molecule type" value="Genomic_DNA"/>
</dbReference>
<dbReference type="KEGG" id="mpp:MICPUCDRAFT_52905"/>
<evidence type="ECO:0000313" key="3">
    <source>
        <dbReference type="Proteomes" id="UP000001876"/>
    </source>
</evidence>
<feature type="compositionally biased region" description="Pro residues" evidence="1">
    <location>
        <begin position="27"/>
        <end position="47"/>
    </location>
</feature>
<gene>
    <name evidence="2" type="ORF">MICPUCDRAFT_52905</name>
</gene>
<proteinExistence type="predicted"/>